<dbReference type="Gene3D" id="2.30.30.620">
    <property type="match status" value="1"/>
</dbReference>
<dbReference type="PANTHER" id="PTHR14165:SF3">
    <property type="entry name" value="MAJOR VAULT PROTEIN"/>
    <property type="match status" value="1"/>
</dbReference>
<dbReference type="GO" id="GO:0005737">
    <property type="term" value="C:cytoplasm"/>
    <property type="evidence" value="ECO:0007669"/>
    <property type="project" value="UniProtKB-SubCell"/>
</dbReference>
<dbReference type="Gene3D" id="3.30.479.30">
    <property type="entry name" value="Band 7 domain"/>
    <property type="match status" value="1"/>
</dbReference>
<evidence type="ECO:0000259" key="10">
    <source>
        <dbReference type="Pfam" id="PF11978"/>
    </source>
</evidence>
<evidence type="ECO:0008006" key="12">
    <source>
        <dbReference type="Google" id="ProtNLM"/>
    </source>
</evidence>
<dbReference type="Gene3D" id="2.30.30.570">
    <property type="match status" value="1"/>
</dbReference>
<feature type="domain" description="Major vault protein repeat" evidence="9">
    <location>
        <begin position="19"/>
        <end position="59"/>
    </location>
</feature>
<dbReference type="PANTHER" id="PTHR14165">
    <property type="entry name" value="MAJOR VAULT PROTEIN"/>
    <property type="match status" value="1"/>
</dbReference>
<dbReference type="Gene3D" id="2.30.30.550">
    <property type="entry name" value="Major Vault Protein repeat"/>
    <property type="match status" value="1"/>
</dbReference>
<dbReference type="InterPro" id="IPR036013">
    <property type="entry name" value="Band_7/SPFH_dom_sf"/>
</dbReference>
<protein>
    <recommendedName>
        <fullName evidence="12">Band 7 domain-containing protein</fullName>
    </recommendedName>
</protein>
<dbReference type="EMBL" id="HBGS01036303">
    <property type="protein sequence ID" value="CAD9442315.1"/>
    <property type="molecule type" value="Transcribed_RNA"/>
</dbReference>
<evidence type="ECO:0000256" key="1">
    <source>
        <dbReference type="ARBA" id="ARBA00004123"/>
    </source>
</evidence>
<reference evidence="11" key="1">
    <citation type="submission" date="2021-01" db="EMBL/GenBank/DDBJ databases">
        <authorList>
            <person name="Corre E."/>
            <person name="Pelletier E."/>
            <person name="Niang G."/>
            <person name="Scheremetjew M."/>
            <person name="Finn R."/>
            <person name="Kale V."/>
            <person name="Holt S."/>
            <person name="Cochrane G."/>
            <person name="Meng A."/>
            <person name="Brown T."/>
            <person name="Cohen L."/>
        </authorList>
    </citation>
    <scope>NUCLEOTIDE SEQUENCE</scope>
    <source>
        <strain evidence="11">CCMP1381</strain>
    </source>
</reference>
<proteinExistence type="predicted"/>
<accession>A0A7S2D290</accession>
<dbReference type="GO" id="GO:0005634">
    <property type="term" value="C:nucleus"/>
    <property type="evidence" value="ECO:0007669"/>
    <property type="project" value="UniProtKB-SubCell"/>
</dbReference>
<keyword evidence="4" id="KW-0677">Repeat</keyword>
<evidence type="ECO:0000256" key="3">
    <source>
        <dbReference type="ARBA" id="ARBA00022490"/>
    </source>
</evidence>
<keyword evidence="5" id="KW-0539">Nucleus</keyword>
<dbReference type="InterPro" id="IPR039059">
    <property type="entry name" value="MVP"/>
</dbReference>
<dbReference type="InterPro" id="IPR002499">
    <property type="entry name" value="Vault_N"/>
</dbReference>
<evidence type="ECO:0000256" key="8">
    <source>
        <dbReference type="SAM" id="Coils"/>
    </source>
</evidence>
<evidence type="ECO:0000256" key="4">
    <source>
        <dbReference type="ARBA" id="ARBA00022737"/>
    </source>
</evidence>
<dbReference type="AlphaFoldDB" id="A0A7S2D290"/>
<evidence type="ECO:0000256" key="5">
    <source>
        <dbReference type="ARBA" id="ARBA00023242"/>
    </source>
</evidence>
<evidence type="ECO:0000256" key="6">
    <source>
        <dbReference type="ARBA" id="ARBA00023274"/>
    </source>
</evidence>
<dbReference type="InterPro" id="IPR041139">
    <property type="entry name" value="MVP_rep_dom"/>
</dbReference>
<gene>
    <name evidence="11" type="ORF">DSPE1174_LOCUS18795</name>
</gene>
<name>A0A7S2D290_9STRA</name>
<organism evidence="11">
    <name type="scientific">Octactis speculum</name>
    <dbReference type="NCBI Taxonomy" id="3111310"/>
    <lineage>
        <taxon>Eukaryota</taxon>
        <taxon>Sar</taxon>
        <taxon>Stramenopiles</taxon>
        <taxon>Ochrophyta</taxon>
        <taxon>Dictyochophyceae</taxon>
        <taxon>Dictyochales</taxon>
        <taxon>Dictyochaceae</taxon>
        <taxon>Octactis</taxon>
    </lineage>
</organism>
<feature type="domain" description="Major vault protein shoulder" evidence="10">
    <location>
        <begin position="190"/>
        <end position="311"/>
    </location>
</feature>
<dbReference type="InterPro" id="IPR043023">
    <property type="entry name" value="MVP_rep_sf"/>
</dbReference>
<feature type="coiled-coil region" evidence="8">
    <location>
        <begin position="319"/>
        <end position="354"/>
    </location>
</feature>
<comment type="subcellular location">
    <subcellularLocation>
        <location evidence="2 7">Cytoplasm</location>
    </subcellularLocation>
    <subcellularLocation>
        <location evidence="1">Nucleus</location>
    </subcellularLocation>
</comment>
<keyword evidence="6 7" id="KW-0687">Ribonucleoprotein</keyword>
<dbReference type="PROSITE" id="PS51224">
    <property type="entry name" value="MVP"/>
    <property type="match status" value="1"/>
</dbReference>
<dbReference type="Pfam" id="PF11978">
    <property type="entry name" value="MVP_shoulder"/>
    <property type="match status" value="1"/>
</dbReference>
<sequence>MMYPIYPGEIQKRTCPCIVITDQQALFIEASQDFTDKNGVKRCAGEQYRIKGPCQFVPGPYETVKRTVNSIILHAGQGIYVKNNDTSEIRLVEGPLPFLMDTFESLYMKSLPEEQAVAVGVSWKQSYEAIKLQLSTGEIICVVDPSGAERVYMGPQGLLLGPQDEVKILKLSGGKPKGSTMFDVARVSVGPDFMSDRIICSTKDNMEIEMLVTYKWQLLLNQTSAVQLFQTEDFVGIACRKLQSKIRECAAEKNFQEFKVDTVRHLQAGMFSNNVAVPSGDEKVNLDNCLFFEDLNYLVTEVDVKELEPLDKGLKRQFNAELQERMKVLVARMQQEAEVELAKYKQQQELLLLESRRCALQEAKAEQTKEETLGRSRIDQELGLLLAKAHDEVAEKVKGKDRELGTYEMRRKMEILGADGAPRYIEYLRTQAMGGVKQNWIVGTESSMSLPLSG</sequence>
<dbReference type="InterPro" id="IPR021870">
    <property type="entry name" value="MVP_shoulder"/>
</dbReference>
<keyword evidence="3 7" id="KW-0963">Cytoplasm</keyword>
<evidence type="ECO:0000313" key="11">
    <source>
        <dbReference type="EMBL" id="CAD9442315.1"/>
    </source>
</evidence>
<evidence type="ECO:0000256" key="7">
    <source>
        <dbReference type="PROSITE-ProRule" id="PRU00571"/>
    </source>
</evidence>
<dbReference type="GO" id="GO:1990904">
    <property type="term" value="C:ribonucleoprotein complex"/>
    <property type="evidence" value="ECO:0007669"/>
    <property type="project" value="UniProtKB-UniRule"/>
</dbReference>
<evidence type="ECO:0000259" key="9">
    <source>
        <dbReference type="Pfam" id="PF01505"/>
    </source>
</evidence>
<dbReference type="Pfam" id="PF01505">
    <property type="entry name" value="Vault"/>
    <property type="match status" value="1"/>
</dbReference>
<keyword evidence="8" id="KW-0175">Coiled coil</keyword>
<evidence type="ECO:0000256" key="2">
    <source>
        <dbReference type="ARBA" id="ARBA00004496"/>
    </source>
</evidence>
<feature type="repeat" description="MVP" evidence="7">
    <location>
        <begin position="22"/>
        <end position="74"/>
    </location>
</feature>